<organism evidence="3 4">
    <name type="scientific">Flavobacterium covae</name>
    <dbReference type="NCBI Taxonomy" id="2906076"/>
    <lineage>
        <taxon>Bacteria</taxon>
        <taxon>Pseudomonadati</taxon>
        <taxon>Bacteroidota</taxon>
        <taxon>Flavobacteriia</taxon>
        <taxon>Flavobacteriales</taxon>
        <taxon>Flavobacteriaceae</taxon>
        <taxon>Flavobacterium</taxon>
    </lineage>
</organism>
<gene>
    <name evidence="3" type="ORF">V3467_13635</name>
</gene>
<dbReference type="Pfam" id="PF05257">
    <property type="entry name" value="CHAP"/>
    <property type="match status" value="1"/>
</dbReference>
<keyword evidence="4" id="KW-1185">Reference proteome</keyword>
<dbReference type="EMBL" id="JAZHOJ010000062">
    <property type="protein sequence ID" value="MFK7004876.1"/>
    <property type="molecule type" value="Genomic_DNA"/>
</dbReference>
<feature type="domain" description="Peptidase C51" evidence="2">
    <location>
        <begin position="173"/>
        <end position="255"/>
    </location>
</feature>
<dbReference type="Proteomes" id="UP001621713">
    <property type="component" value="Unassembled WGS sequence"/>
</dbReference>
<dbReference type="InterPro" id="IPR007921">
    <property type="entry name" value="CHAP_dom"/>
</dbReference>
<protein>
    <submittedName>
        <fullName evidence="3">CHAP domain-containing protein</fullName>
    </submittedName>
</protein>
<reference evidence="3 4" key="1">
    <citation type="submission" date="2024-02" db="EMBL/GenBank/DDBJ databases">
        <title>Comparative Genomic Analysis of Flavobacterium Species Causing Columnaris Disease of Freshwater Fish in Thailand: Insights into Virulence and Resistance Mechanisms.</title>
        <authorList>
            <person name="Nguyen D."/>
            <person name="Chokmangmeepisarn P."/>
            <person name="Khianchaikhan K."/>
            <person name="Morishita M."/>
            <person name="Bunnoy A."/>
            <person name="Rodkhum C."/>
        </authorList>
    </citation>
    <scope>NUCLEOTIDE SEQUENCE [LARGE SCALE GENOMIC DNA]</scope>
    <source>
        <strain evidence="3 4">PCBSB2203</strain>
    </source>
</reference>
<sequence length="315" mass="35645">VMKPSAVGKGNDPNYAVFDESISVPDGDGSKTNAAQRQININREPWVTKYGYSSNPKFLTEKGEKEKRKKWVYTRQKYESRPGFIGGKTTIKEIEQVLKDEGFYLGKNHIFKGKCIDEKEIISNNKERAPWVDVAFEEFEKYKGITEKESPLKERISEYFKLSGSPSLTYKDAWCATFVHWCFQHTEYKDTNEKGNVGAFDWAEEGNLRIKGNSTKDGWINGEKSEVFVGAVIVFSFSHVAIIVGENKTGEKYIYLGGNQGSKVTGGQKICLGSASKNSKDIFAIMKPKNYNPKENEKKLPIYDVEEENSNSSSR</sequence>
<feature type="region of interest" description="Disordered" evidence="1">
    <location>
        <begin position="291"/>
        <end position="315"/>
    </location>
</feature>
<comment type="caution">
    <text evidence="3">The sequence shown here is derived from an EMBL/GenBank/DDBJ whole genome shotgun (WGS) entry which is preliminary data.</text>
</comment>
<feature type="region of interest" description="Disordered" evidence="1">
    <location>
        <begin position="1"/>
        <end position="34"/>
    </location>
</feature>
<dbReference type="RefSeq" id="WP_405345774.1">
    <property type="nucleotide sequence ID" value="NZ_JAZHOJ010000062.1"/>
</dbReference>
<evidence type="ECO:0000259" key="2">
    <source>
        <dbReference type="Pfam" id="PF05257"/>
    </source>
</evidence>
<evidence type="ECO:0000313" key="3">
    <source>
        <dbReference type="EMBL" id="MFK7004876.1"/>
    </source>
</evidence>
<name>A0ABW8PKQ0_9FLAO</name>
<evidence type="ECO:0000256" key="1">
    <source>
        <dbReference type="SAM" id="MobiDB-lite"/>
    </source>
</evidence>
<proteinExistence type="predicted"/>
<accession>A0ABW8PKQ0</accession>
<feature type="non-terminal residue" evidence="3">
    <location>
        <position position="1"/>
    </location>
</feature>
<feature type="compositionally biased region" description="Basic and acidic residues" evidence="1">
    <location>
        <begin position="292"/>
        <end position="301"/>
    </location>
</feature>
<evidence type="ECO:0000313" key="4">
    <source>
        <dbReference type="Proteomes" id="UP001621713"/>
    </source>
</evidence>